<evidence type="ECO:0000256" key="1">
    <source>
        <dbReference type="ARBA" id="ARBA00022729"/>
    </source>
</evidence>
<protein>
    <submittedName>
        <fullName evidence="4">Carbohydrate-binding protein with CBM5 and CBM33 domain</fullName>
    </submittedName>
</protein>
<dbReference type="InterPro" id="IPR014756">
    <property type="entry name" value="Ig_E-set"/>
</dbReference>
<dbReference type="PANTHER" id="PTHR34823:SF1">
    <property type="entry name" value="CHITIN-BINDING TYPE-4 DOMAIN-CONTAINING PROTEIN"/>
    <property type="match status" value="1"/>
</dbReference>
<keyword evidence="5" id="KW-1185">Reference proteome</keyword>
<dbReference type="InterPro" id="IPR051024">
    <property type="entry name" value="GlcNAc_Chitin_IntDeg"/>
</dbReference>
<dbReference type="Pfam" id="PF03067">
    <property type="entry name" value="LPMO_10"/>
    <property type="match status" value="1"/>
</dbReference>
<feature type="domain" description="Chitin-binding type-4" evidence="3">
    <location>
        <begin position="32"/>
        <end position="221"/>
    </location>
</feature>
<reference evidence="4" key="1">
    <citation type="submission" date="2020-10" db="EMBL/GenBank/DDBJ databases">
        <title>Sequencing the genomes of 1000 actinobacteria strains.</title>
        <authorList>
            <person name="Klenk H.-P."/>
        </authorList>
    </citation>
    <scope>NUCLEOTIDE SEQUENCE</scope>
    <source>
        <strain evidence="4">DSM 46832</strain>
    </source>
</reference>
<dbReference type="Gene3D" id="2.70.50.50">
    <property type="entry name" value="chitin-binding protein cbp21"/>
    <property type="match status" value="1"/>
</dbReference>
<dbReference type="SUPFAM" id="SSF81296">
    <property type="entry name" value="E set domains"/>
    <property type="match status" value="1"/>
</dbReference>
<evidence type="ECO:0000313" key="4">
    <source>
        <dbReference type="EMBL" id="MBE1488042.1"/>
    </source>
</evidence>
<evidence type="ECO:0000256" key="2">
    <source>
        <dbReference type="SAM" id="SignalP"/>
    </source>
</evidence>
<dbReference type="EMBL" id="JADBEB010000001">
    <property type="protein sequence ID" value="MBE1488042.1"/>
    <property type="molecule type" value="Genomic_DNA"/>
</dbReference>
<dbReference type="Proteomes" id="UP000649753">
    <property type="component" value="Unassembled WGS sequence"/>
</dbReference>
<dbReference type="CDD" id="cd21177">
    <property type="entry name" value="LPMO_AA10"/>
    <property type="match status" value="1"/>
</dbReference>
<dbReference type="AlphaFoldDB" id="A0A927QYM5"/>
<name>A0A927QYM5_9ACTN</name>
<dbReference type="RefSeq" id="WP_404825597.1">
    <property type="nucleotide sequence ID" value="NZ_JADBEB010000001.1"/>
</dbReference>
<evidence type="ECO:0000259" key="3">
    <source>
        <dbReference type="Pfam" id="PF03067"/>
    </source>
</evidence>
<gene>
    <name evidence="4" type="ORF">H4W31_003680</name>
</gene>
<sequence>MKLLRKLTVVGVAAVLTAGLLTAISPNAASAHGALMLPASRTYACYQDGLTPQGNIVNKNAGCVAAANISGVSPLYNWFSVLRSDGAGRTRGFVPDGQLCSGGNSTFRGWDLARGDFPKAQVSSGATVQFRYSNWAAHPGRFDLYVTRNGWSPTRALTWNDIESTPFSSVVNPPQNGSVGSQSGHYYWSGRLPSGKSGHHIIYSVWTRSDSQETFYGCSDVTF</sequence>
<proteinExistence type="predicted"/>
<dbReference type="InterPro" id="IPR004302">
    <property type="entry name" value="Cellulose/chitin-bd_N"/>
</dbReference>
<feature type="chain" id="PRO_5038952135" evidence="2">
    <location>
        <begin position="29"/>
        <end position="223"/>
    </location>
</feature>
<dbReference type="PANTHER" id="PTHR34823">
    <property type="entry name" value="GLCNAC-BINDING PROTEIN A"/>
    <property type="match status" value="1"/>
</dbReference>
<evidence type="ECO:0000313" key="5">
    <source>
        <dbReference type="Proteomes" id="UP000649753"/>
    </source>
</evidence>
<accession>A0A927QYM5</accession>
<feature type="signal peptide" evidence="2">
    <location>
        <begin position="1"/>
        <end position="28"/>
    </location>
</feature>
<organism evidence="4 5">
    <name type="scientific">Plantactinospora soyae</name>
    <dbReference type="NCBI Taxonomy" id="1544732"/>
    <lineage>
        <taxon>Bacteria</taxon>
        <taxon>Bacillati</taxon>
        <taxon>Actinomycetota</taxon>
        <taxon>Actinomycetes</taxon>
        <taxon>Micromonosporales</taxon>
        <taxon>Micromonosporaceae</taxon>
        <taxon>Plantactinospora</taxon>
    </lineage>
</organism>
<keyword evidence="1 2" id="KW-0732">Signal</keyword>
<comment type="caution">
    <text evidence="4">The sequence shown here is derived from an EMBL/GenBank/DDBJ whole genome shotgun (WGS) entry which is preliminary data.</text>
</comment>